<dbReference type="Proteomes" id="UP000216446">
    <property type="component" value="Unassembled WGS sequence"/>
</dbReference>
<evidence type="ECO:0000259" key="7">
    <source>
        <dbReference type="PROSITE" id="PS51352"/>
    </source>
</evidence>
<name>A0A259TVR2_9BACT</name>
<dbReference type="InterPro" id="IPR013766">
    <property type="entry name" value="Thioredoxin_domain"/>
</dbReference>
<sequence length="311" mass="32796">MPTLRALSLAFLATFVVACGPANSQTASGGEDRKAQIIANLKHEFPQVADLDVRIDTLKAAADGMDEGTFLIAGQPPQPFLVTRDNSAMYLIASDPIDVSRSVEELAEARANADSEAEAEARVRSAALASSVAGLPARGPADAPVTIVEFSDFQCPYCSRAAGTVKQVLAAYPEDVKLVYAHFPLGNHPWARPAAIASSCAAEQNNDAFWTLHDLYFDEQSAINTGNVIAKSRAALAGSGIDMAAWSTCATDESSSTYQAAASGVDTQMALGEEYGVRGTPGFFVNGRFVNGNQPMDVFVSAIEAAKQDPR</sequence>
<reference evidence="8 9" key="1">
    <citation type="submission" date="2016-11" db="EMBL/GenBank/DDBJ databases">
        <title>Study of marine rhodopsin-containing bacteria.</title>
        <authorList>
            <person name="Yoshizawa S."/>
            <person name="Kumagai Y."/>
            <person name="Kogure K."/>
        </authorList>
    </citation>
    <scope>NUCLEOTIDE SEQUENCE [LARGE SCALE GENOMIC DNA]</scope>
    <source>
        <strain evidence="8 9">SG-29</strain>
    </source>
</reference>
<dbReference type="PROSITE" id="PS51257">
    <property type="entry name" value="PROKAR_LIPOPROTEIN"/>
    <property type="match status" value="1"/>
</dbReference>
<evidence type="ECO:0000256" key="4">
    <source>
        <dbReference type="ARBA" id="ARBA00023157"/>
    </source>
</evidence>
<feature type="signal peptide" evidence="6">
    <location>
        <begin position="1"/>
        <end position="24"/>
    </location>
</feature>
<dbReference type="PANTHER" id="PTHR13887">
    <property type="entry name" value="GLUTATHIONE S-TRANSFERASE KAPPA"/>
    <property type="match status" value="1"/>
</dbReference>
<keyword evidence="3" id="KW-0560">Oxidoreductase</keyword>
<organism evidence="8 9">
    <name type="scientific">Rubricoccus marinus</name>
    <dbReference type="NCBI Taxonomy" id="716817"/>
    <lineage>
        <taxon>Bacteria</taxon>
        <taxon>Pseudomonadati</taxon>
        <taxon>Rhodothermota</taxon>
        <taxon>Rhodothermia</taxon>
        <taxon>Rhodothermales</taxon>
        <taxon>Rubricoccaceae</taxon>
        <taxon>Rubricoccus</taxon>
    </lineage>
</organism>
<evidence type="ECO:0000313" key="9">
    <source>
        <dbReference type="Proteomes" id="UP000216446"/>
    </source>
</evidence>
<dbReference type="Pfam" id="PF13462">
    <property type="entry name" value="Thioredoxin_4"/>
    <property type="match status" value="1"/>
</dbReference>
<gene>
    <name evidence="8" type="ORF">BSZ36_00755</name>
</gene>
<keyword evidence="2 6" id="KW-0732">Signal</keyword>
<dbReference type="PROSITE" id="PS51352">
    <property type="entry name" value="THIOREDOXIN_2"/>
    <property type="match status" value="1"/>
</dbReference>
<evidence type="ECO:0000256" key="3">
    <source>
        <dbReference type="ARBA" id="ARBA00023002"/>
    </source>
</evidence>
<evidence type="ECO:0000256" key="5">
    <source>
        <dbReference type="ARBA" id="ARBA00023284"/>
    </source>
</evidence>
<dbReference type="OrthoDB" id="117402at2"/>
<protein>
    <recommendedName>
        <fullName evidence="7">Thioredoxin domain-containing protein</fullName>
    </recommendedName>
</protein>
<feature type="chain" id="PRO_5013102259" description="Thioredoxin domain-containing protein" evidence="6">
    <location>
        <begin position="25"/>
        <end position="311"/>
    </location>
</feature>
<dbReference type="PANTHER" id="PTHR13887:SF14">
    <property type="entry name" value="DISULFIDE BOND FORMATION PROTEIN D"/>
    <property type="match status" value="1"/>
</dbReference>
<accession>A0A259TVR2</accession>
<dbReference type="GO" id="GO:0016491">
    <property type="term" value="F:oxidoreductase activity"/>
    <property type="evidence" value="ECO:0007669"/>
    <property type="project" value="UniProtKB-KW"/>
</dbReference>
<evidence type="ECO:0000256" key="2">
    <source>
        <dbReference type="ARBA" id="ARBA00022729"/>
    </source>
</evidence>
<evidence type="ECO:0000313" key="8">
    <source>
        <dbReference type="EMBL" id="OZC01638.1"/>
    </source>
</evidence>
<dbReference type="SUPFAM" id="SSF52833">
    <property type="entry name" value="Thioredoxin-like"/>
    <property type="match status" value="1"/>
</dbReference>
<feature type="domain" description="Thioredoxin" evidence="7">
    <location>
        <begin position="71"/>
        <end position="308"/>
    </location>
</feature>
<dbReference type="InterPro" id="IPR012336">
    <property type="entry name" value="Thioredoxin-like_fold"/>
</dbReference>
<comment type="similarity">
    <text evidence="1">Belongs to the thioredoxin family. DsbA subfamily.</text>
</comment>
<dbReference type="RefSeq" id="WP_094545258.1">
    <property type="nucleotide sequence ID" value="NZ_MQWB01000001.1"/>
</dbReference>
<keyword evidence="4" id="KW-1015">Disulfide bond</keyword>
<evidence type="ECO:0000256" key="1">
    <source>
        <dbReference type="ARBA" id="ARBA00005791"/>
    </source>
</evidence>
<proteinExistence type="inferred from homology"/>
<dbReference type="Gene3D" id="3.40.30.10">
    <property type="entry name" value="Glutaredoxin"/>
    <property type="match status" value="1"/>
</dbReference>
<dbReference type="InterPro" id="IPR036249">
    <property type="entry name" value="Thioredoxin-like_sf"/>
</dbReference>
<dbReference type="InParanoid" id="A0A259TVR2"/>
<comment type="caution">
    <text evidence="8">The sequence shown here is derived from an EMBL/GenBank/DDBJ whole genome shotgun (WGS) entry which is preliminary data.</text>
</comment>
<dbReference type="AlphaFoldDB" id="A0A259TVR2"/>
<keyword evidence="9" id="KW-1185">Reference proteome</keyword>
<evidence type="ECO:0000256" key="6">
    <source>
        <dbReference type="SAM" id="SignalP"/>
    </source>
</evidence>
<dbReference type="EMBL" id="MQWB01000001">
    <property type="protein sequence ID" value="OZC01638.1"/>
    <property type="molecule type" value="Genomic_DNA"/>
</dbReference>
<keyword evidence="5" id="KW-0676">Redox-active center</keyword>